<dbReference type="InterPro" id="IPR001387">
    <property type="entry name" value="Cro/C1-type_HTH"/>
</dbReference>
<dbReference type="PANTHER" id="PTHR35010:SF2">
    <property type="entry name" value="BLL4672 PROTEIN"/>
    <property type="match status" value="1"/>
</dbReference>
<dbReference type="InterPro" id="IPR010982">
    <property type="entry name" value="Lambda_DNA-bd_dom_sf"/>
</dbReference>
<sequence length="292" mass="31475">MGDSAHARTQTRRQVRDFLTGRRARLTPGDVGLPAVRANRRVRGLRREEVAALAGISVDYYIRLERGDARGVSDGVLRNVGRALRLDETEHAHLLDLVRAGDGARPCRPVAGAAVLRPSVRRILDSMTTTPALVLDGRLAVVGANALGRALYQPMYGACGNASVARFVFTDPAARSFWPDWDVIADDTANALRAASGSNPCDRGLGELTAELAARSTEFASRWDRHDLHVARTGTRRIAHPLVGRLTLPFESTPLAADPGQTLLMYSAAPGSAEQDALHIMASWTTADRGGR</sequence>
<comment type="caution">
    <text evidence="2">The sequence shown here is derived from an EMBL/GenBank/DDBJ whole genome shotgun (WGS) entry which is preliminary data.</text>
</comment>
<name>A0ABD5EGL4_9ACTN</name>
<dbReference type="EMBL" id="JAVRES010000001">
    <property type="protein sequence ID" value="MDT0433781.1"/>
    <property type="molecule type" value="Genomic_DNA"/>
</dbReference>
<dbReference type="InterPro" id="IPR041413">
    <property type="entry name" value="MLTR_LBD"/>
</dbReference>
<feature type="domain" description="HTH cro/C1-type" evidence="1">
    <location>
        <begin position="36"/>
        <end position="91"/>
    </location>
</feature>
<dbReference type="SMART" id="SM00530">
    <property type="entry name" value="HTH_XRE"/>
    <property type="match status" value="1"/>
</dbReference>
<dbReference type="RefSeq" id="WP_093836013.1">
    <property type="nucleotide sequence ID" value="NZ_JAVRES010000001.1"/>
</dbReference>
<dbReference type="AlphaFoldDB" id="A0ABD5EGL4"/>
<accession>A0ABD5EGL4</accession>
<dbReference type="Pfam" id="PF17765">
    <property type="entry name" value="MLTR_LBD"/>
    <property type="match status" value="1"/>
</dbReference>
<dbReference type="Proteomes" id="UP001183535">
    <property type="component" value="Unassembled WGS sequence"/>
</dbReference>
<evidence type="ECO:0000259" key="1">
    <source>
        <dbReference type="PROSITE" id="PS50943"/>
    </source>
</evidence>
<protein>
    <submittedName>
        <fullName evidence="2">Helix-turn-helix transcriptional regulator</fullName>
    </submittedName>
</protein>
<evidence type="ECO:0000313" key="2">
    <source>
        <dbReference type="EMBL" id="MDT0433781.1"/>
    </source>
</evidence>
<gene>
    <name evidence="2" type="ORF">RM877_03695</name>
</gene>
<dbReference type="PANTHER" id="PTHR35010">
    <property type="entry name" value="BLL4672 PROTEIN-RELATED"/>
    <property type="match status" value="1"/>
</dbReference>
<dbReference type="PROSITE" id="PS50943">
    <property type="entry name" value="HTH_CROC1"/>
    <property type="match status" value="1"/>
</dbReference>
<evidence type="ECO:0000313" key="3">
    <source>
        <dbReference type="Proteomes" id="UP001183535"/>
    </source>
</evidence>
<reference evidence="3" key="1">
    <citation type="submission" date="2023-07" db="EMBL/GenBank/DDBJ databases">
        <title>30 novel species of actinomycetes from the DSMZ collection.</title>
        <authorList>
            <person name="Nouioui I."/>
        </authorList>
    </citation>
    <scope>NUCLEOTIDE SEQUENCE [LARGE SCALE GENOMIC DNA]</scope>
    <source>
        <strain evidence="3">DSM 41981</strain>
    </source>
</reference>
<dbReference type="SUPFAM" id="SSF47413">
    <property type="entry name" value="lambda repressor-like DNA-binding domains"/>
    <property type="match status" value="1"/>
</dbReference>
<organism evidence="2 3">
    <name type="scientific">Streptomyces doudnae</name>
    <dbReference type="NCBI Taxonomy" id="3075536"/>
    <lineage>
        <taxon>Bacteria</taxon>
        <taxon>Bacillati</taxon>
        <taxon>Actinomycetota</taxon>
        <taxon>Actinomycetes</taxon>
        <taxon>Kitasatosporales</taxon>
        <taxon>Streptomycetaceae</taxon>
        <taxon>Streptomyces</taxon>
    </lineage>
</organism>
<dbReference type="Pfam" id="PF13560">
    <property type="entry name" value="HTH_31"/>
    <property type="match status" value="1"/>
</dbReference>
<dbReference type="Gene3D" id="3.30.450.180">
    <property type="match status" value="1"/>
</dbReference>
<keyword evidence="3" id="KW-1185">Reference proteome</keyword>
<proteinExistence type="predicted"/>
<dbReference type="Gene3D" id="1.10.260.40">
    <property type="entry name" value="lambda repressor-like DNA-binding domains"/>
    <property type="match status" value="1"/>
</dbReference>
<dbReference type="CDD" id="cd00093">
    <property type="entry name" value="HTH_XRE"/>
    <property type="match status" value="1"/>
</dbReference>